<feature type="transmembrane region" description="Helical" evidence="1">
    <location>
        <begin position="55"/>
        <end position="80"/>
    </location>
</feature>
<proteinExistence type="predicted"/>
<name>A0A4V3XG73_9AGAM</name>
<evidence type="ECO:0000313" key="2">
    <source>
        <dbReference type="EMBL" id="THH20193.1"/>
    </source>
</evidence>
<comment type="caution">
    <text evidence="2">The sequence shown here is derived from an EMBL/GenBank/DDBJ whole genome shotgun (WGS) entry which is preliminary data.</text>
</comment>
<dbReference type="Proteomes" id="UP000310158">
    <property type="component" value="Unassembled WGS sequence"/>
</dbReference>
<evidence type="ECO:0000313" key="3">
    <source>
        <dbReference type="Proteomes" id="UP000310158"/>
    </source>
</evidence>
<feature type="transmembrane region" description="Helical" evidence="1">
    <location>
        <begin position="92"/>
        <end position="110"/>
    </location>
</feature>
<keyword evidence="1" id="KW-1133">Transmembrane helix</keyword>
<dbReference type="EMBL" id="SGPL01000027">
    <property type="protein sequence ID" value="THH20193.1"/>
    <property type="molecule type" value="Genomic_DNA"/>
</dbReference>
<keyword evidence="1" id="KW-0812">Transmembrane</keyword>
<reference evidence="2 3" key="1">
    <citation type="submission" date="2019-02" db="EMBL/GenBank/DDBJ databases">
        <title>Genome sequencing of the rare red list fungi Bondarzewia mesenterica.</title>
        <authorList>
            <person name="Buettner E."/>
            <person name="Kellner H."/>
        </authorList>
    </citation>
    <scope>NUCLEOTIDE SEQUENCE [LARGE SCALE GENOMIC DNA]</scope>
    <source>
        <strain evidence="2 3">DSM 108281</strain>
    </source>
</reference>
<keyword evidence="3" id="KW-1185">Reference proteome</keyword>
<accession>A0A4V3XG73</accession>
<feature type="transmembrane region" description="Helical" evidence="1">
    <location>
        <begin position="210"/>
        <end position="230"/>
    </location>
</feature>
<keyword evidence="1" id="KW-0472">Membrane</keyword>
<feature type="transmembrane region" description="Helical" evidence="1">
    <location>
        <begin position="242"/>
        <end position="269"/>
    </location>
</feature>
<feature type="transmembrane region" description="Helical" evidence="1">
    <location>
        <begin position="141"/>
        <end position="160"/>
    </location>
</feature>
<dbReference type="AlphaFoldDB" id="A0A4V3XG73"/>
<organism evidence="2 3">
    <name type="scientific">Bondarzewia mesenterica</name>
    <dbReference type="NCBI Taxonomy" id="1095465"/>
    <lineage>
        <taxon>Eukaryota</taxon>
        <taxon>Fungi</taxon>
        <taxon>Dikarya</taxon>
        <taxon>Basidiomycota</taxon>
        <taxon>Agaricomycotina</taxon>
        <taxon>Agaricomycetes</taxon>
        <taxon>Russulales</taxon>
        <taxon>Bondarzewiaceae</taxon>
        <taxon>Bondarzewia</taxon>
    </lineage>
</organism>
<feature type="transmembrane region" description="Helical" evidence="1">
    <location>
        <begin position="167"/>
        <end position="190"/>
    </location>
</feature>
<feature type="transmembrane region" description="Helical" evidence="1">
    <location>
        <begin position="275"/>
        <end position="296"/>
    </location>
</feature>
<sequence length="401" mass="44497">MRWLGNDHREGNLRSSRYSYVCYGADELLAANALGPLPPNWCCDMGDIPLDEAELLALFFETFFFALFLSLFGVTVVVLYQSSTTSRSQRRVLLSISTIMLCLAAAHLVIDLVRAVDAFIWDGAIKYNRRLAHPLQLAKTSIYAAQTILGDVVMVWRCYIVFDKSKWILVIFGPFIAAPFAVAIVGVWLFTRYPPGSSIFVTGPAWITTWLVLTMVTNMSSTVAIAYRIFSTSREINVQRSVLPIAGIIIQSGSLYALSVLVLLITYLSGSNGQYVALDICTPIVGIAFILVILQIRFRDSLSSRLDETGADGLSAFDGRFFTVFGSRRGVDVRAADSYGTNSYPMQVAIMRERQIFDGIVMPKLHGQQENGGGSDSFEQKDRVINMGVENESHYSDLHEV</sequence>
<protein>
    <submittedName>
        <fullName evidence="2">Uncharacterized protein</fullName>
    </submittedName>
</protein>
<gene>
    <name evidence="2" type="ORF">EW146_g1130</name>
</gene>
<dbReference type="OrthoDB" id="2756618at2759"/>
<evidence type="ECO:0000256" key="1">
    <source>
        <dbReference type="SAM" id="Phobius"/>
    </source>
</evidence>